<dbReference type="Proteomes" id="UP001500212">
    <property type="component" value="Unassembled WGS sequence"/>
</dbReference>
<dbReference type="PANTHER" id="PTHR42776:SF28">
    <property type="entry name" value="GLUTAMYL ENDOPEPTIDASE, CHLOROPLASTIC-RELATED"/>
    <property type="match status" value="1"/>
</dbReference>
<keyword evidence="4" id="KW-1185">Reference proteome</keyword>
<dbReference type="EMBL" id="BAABHJ010000027">
    <property type="protein sequence ID" value="GAA4614810.1"/>
    <property type="molecule type" value="Genomic_DNA"/>
</dbReference>
<evidence type="ECO:0000313" key="3">
    <source>
        <dbReference type="EMBL" id="GAA4614810.1"/>
    </source>
</evidence>
<feature type="domain" description="Peptidase S9 prolyl oligopeptidase catalytic" evidence="2">
    <location>
        <begin position="522"/>
        <end position="662"/>
    </location>
</feature>
<reference evidence="4" key="1">
    <citation type="journal article" date="2019" name="Int. J. Syst. Evol. Microbiol.">
        <title>The Global Catalogue of Microorganisms (GCM) 10K type strain sequencing project: providing services to taxonomists for standard genome sequencing and annotation.</title>
        <authorList>
            <consortium name="The Broad Institute Genomics Platform"/>
            <consortium name="The Broad Institute Genome Sequencing Center for Infectious Disease"/>
            <person name="Wu L."/>
            <person name="Ma J."/>
        </authorList>
    </citation>
    <scope>NUCLEOTIDE SEQUENCE [LARGE SCALE GENOMIC DNA]</scope>
    <source>
        <strain evidence="4">JCM 17938</strain>
    </source>
</reference>
<sequence length="681" mass="71355">MADDVSGEKFREQILGLLDACAEQATEAHRGGYGTSAVHAPYPPILGTGPIPSGLRPGRLCLHLPDGTRWMPDRLRDVLGRPVQHPVEPSVFAGVAIDSGALRCWIADAADRSVRFTGPTPALLVGDDAPVAWAGSALVVPVDPPPGPYDAAPQIFEAPPGERVRVITGPPAQDRRPCRFVALDPADGGIEAMLLTDRPYQRVRGAATGHVAASTPAIDTGGEILAVGGPDSGDEHLIAVGNAPLHDFCWLTAGAELVMVVGRPDGFDIMARAVSDHTVEPSRLLHRHRGRYLHAHRQEALFVLALDADGSYVVLVVDPGAPRPVLSLALGLRPPVLLRIAAVEPGPPVAGRCFATVDADNDVIVWGVPAEGAAARRLSGLSLRDDEELITVSGREAGEVRPVCVRRRARVPLPAHPGGPPPLRGTVPAAAADFSLYLPGRREPAAVLVWLSQAGETVPGGAVASPAVLDPHWLTLAGFGVLDVRLTPGWAPEVPDEDLRPSLVRQIRAAVLGSGVHRHGEAARLAVGGASFGATLALLAVADCDLFDAAIVQNGAYSRQLTPLGFQDETRSLWEAPRVYADFDAIVNAHRIRRPVLIIHGEADRNPATPVLQATLLFQALIANGTRARLVVLPGEGHVLRSRDGIAAALTEKAAWLAAVAGAPSVEGRPAAGLTVGGSPP</sequence>
<protein>
    <recommendedName>
        <fullName evidence="2">Peptidase S9 prolyl oligopeptidase catalytic domain-containing protein</fullName>
    </recommendedName>
</protein>
<dbReference type="RefSeq" id="WP_345363154.1">
    <property type="nucleotide sequence ID" value="NZ_BAABHJ010000027.1"/>
</dbReference>
<comment type="caution">
    <text evidence="3">The sequence shown here is derived from an EMBL/GenBank/DDBJ whole genome shotgun (WGS) entry which is preliminary data.</text>
</comment>
<organism evidence="3 4">
    <name type="scientific">Actinoallomurus liliacearum</name>
    <dbReference type="NCBI Taxonomy" id="1080073"/>
    <lineage>
        <taxon>Bacteria</taxon>
        <taxon>Bacillati</taxon>
        <taxon>Actinomycetota</taxon>
        <taxon>Actinomycetes</taxon>
        <taxon>Streptosporangiales</taxon>
        <taxon>Thermomonosporaceae</taxon>
        <taxon>Actinoallomurus</taxon>
    </lineage>
</organism>
<dbReference type="PANTHER" id="PTHR42776">
    <property type="entry name" value="SERINE PEPTIDASE S9 FAMILY MEMBER"/>
    <property type="match status" value="1"/>
</dbReference>
<dbReference type="InterPro" id="IPR029058">
    <property type="entry name" value="AB_hydrolase_fold"/>
</dbReference>
<evidence type="ECO:0000313" key="4">
    <source>
        <dbReference type="Proteomes" id="UP001500212"/>
    </source>
</evidence>
<dbReference type="SUPFAM" id="SSF53474">
    <property type="entry name" value="alpha/beta-Hydrolases"/>
    <property type="match status" value="1"/>
</dbReference>
<accession>A0ABP8TRU5</accession>
<dbReference type="Gene3D" id="3.40.50.1820">
    <property type="entry name" value="alpha/beta hydrolase"/>
    <property type="match status" value="1"/>
</dbReference>
<name>A0ABP8TRU5_9ACTN</name>
<evidence type="ECO:0000259" key="2">
    <source>
        <dbReference type="Pfam" id="PF00326"/>
    </source>
</evidence>
<keyword evidence="1" id="KW-0378">Hydrolase</keyword>
<dbReference type="Pfam" id="PF00326">
    <property type="entry name" value="Peptidase_S9"/>
    <property type="match status" value="1"/>
</dbReference>
<gene>
    <name evidence="3" type="ORF">GCM10023195_64850</name>
</gene>
<dbReference type="InterPro" id="IPR001375">
    <property type="entry name" value="Peptidase_S9_cat"/>
</dbReference>
<proteinExistence type="predicted"/>
<evidence type="ECO:0000256" key="1">
    <source>
        <dbReference type="ARBA" id="ARBA00022801"/>
    </source>
</evidence>